<protein>
    <recommendedName>
        <fullName evidence="1">DNA (cytosine-5-)-methyltransferase</fullName>
        <ecNumber evidence="1">2.1.1.37</ecNumber>
    </recommendedName>
</protein>
<proteinExistence type="inferred from homology"/>
<evidence type="ECO:0000313" key="8">
    <source>
        <dbReference type="EMBL" id="CUN71523.1"/>
    </source>
</evidence>
<dbReference type="Proteomes" id="UP000095333">
    <property type="component" value="Unassembled WGS sequence"/>
</dbReference>
<evidence type="ECO:0000256" key="4">
    <source>
        <dbReference type="ARBA" id="ARBA00022691"/>
    </source>
</evidence>
<organism evidence="8 12">
    <name type="scientific">Phocaeicola vulgatus</name>
    <name type="common">Bacteroides vulgatus</name>
    <dbReference type="NCBI Taxonomy" id="821"/>
    <lineage>
        <taxon>Bacteria</taxon>
        <taxon>Pseudomonadati</taxon>
        <taxon>Bacteroidota</taxon>
        <taxon>Bacteroidia</taxon>
        <taxon>Bacteroidales</taxon>
        <taxon>Bacteroidaceae</taxon>
        <taxon>Phocaeicola</taxon>
    </lineage>
</organism>
<evidence type="ECO:0000256" key="7">
    <source>
        <dbReference type="PROSITE-ProRule" id="PRU01016"/>
    </source>
</evidence>
<dbReference type="AlphaFoldDB" id="A0A173Z6V7"/>
<reference evidence="9 15" key="3">
    <citation type="journal article" date="2019" name="Nat. Med.">
        <title>A library of human gut bacterial isolates paired with longitudinal multiomics data enables mechanistic microbiome research.</title>
        <authorList>
            <person name="Poyet M."/>
            <person name="Groussin M."/>
            <person name="Gibbons S.M."/>
            <person name="Avila-Pacheco J."/>
            <person name="Jiang X."/>
            <person name="Kearney S.M."/>
            <person name="Perrotta A.R."/>
            <person name="Berdy B."/>
            <person name="Zhao S."/>
            <person name="Lieberman T.D."/>
            <person name="Swanson P.K."/>
            <person name="Smith M."/>
            <person name="Roesemann S."/>
            <person name="Alexander J.E."/>
            <person name="Rich S.A."/>
            <person name="Livny J."/>
            <person name="Vlamakis H."/>
            <person name="Clish C."/>
            <person name="Bullock K."/>
            <person name="Deik A."/>
            <person name="Scott J."/>
            <person name="Pierce K.A."/>
            <person name="Xavier R.J."/>
            <person name="Alm E.J."/>
        </authorList>
    </citation>
    <scope>NUCLEOTIDE SEQUENCE [LARGE SCALE GENOMIC DNA]</scope>
    <source>
        <strain evidence="9 15">BIOML-A122</strain>
    </source>
</reference>
<dbReference type="Proteomes" id="UP000261003">
    <property type="component" value="Unassembled WGS sequence"/>
</dbReference>
<reference evidence="13 14" key="2">
    <citation type="submission" date="2018-08" db="EMBL/GenBank/DDBJ databases">
        <title>A genome reference for cultivated species of the human gut microbiota.</title>
        <authorList>
            <person name="Zou Y."/>
            <person name="Xue W."/>
            <person name="Luo G."/>
        </authorList>
    </citation>
    <scope>NUCLEOTIDE SEQUENCE [LARGE SCALE GENOMIC DNA]</scope>
    <source>
        <strain evidence="11 14">AF14-8</strain>
        <strain evidence="10 13">OM08-13BH</strain>
    </source>
</reference>
<evidence type="ECO:0000313" key="9">
    <source>
        <dbReference type="EMBL" id="KAB6525412.1"/>
    </source>
</evidence>
<gene>
    <name evidence="8" type="primary">bspRIM</name>
    <name evidence="11" type="ORF">DWW27_21725</name>
    <name evidence="10" type="ORF">DXC16_00685</name>
    <name evidence="8" type="ORF">ERS852457_00696</name>
    <name evidence="9" type="ORF">GAY98_13645</name>
</gene>
<dbReference type="EMBL" id="CYZI01000002">
    <property type="protein sequence ID" value="CUN71523.1"/>
    <property type="molecule type" value="Genomic_DNA"/>
</dbReference>
<dbReference type="InterPro" id="IPR029063">
    <property type="entry name" value="SAM-dependent_MTases_sf"/>
</dbReference>
<dbReference type="GO" id="GO:0003677">
    <property type="term" value="F:DNA binding"/>
    <property type="evidence" value="ECO:0007669"/>
    <property type="project" value="TreeGrafter"/>
</dbReference>
<evidence type="ECO:0000313" key="14">
    <source>
        <dbReference type="Proteomes" id="UP000285379"/>
    </source>
</evidence>
<evidence type="ECO:0000313" key="15">
    <source>
        <dbReference type="Proteomes" id="UP000469427"/>
    </source>
</evidence>
<reference evidence="8 12" key="1">
    <citation type="submission" date="2015-09" db="EMBL/GenBank/DDBJ databases">
        <authorList>
            <consortium name="Pathogen Informatics"/>
        </authorList>
    </citation>
    <scope>NUCLEOTIDE SEQUENCE [LARGE SCALE GENOMIC DNA]</scope>
    <source>
        <strain evidence="8 12">2789STDY5834842</strain>
    </source>
</reference>
<keyword evidence="4 7" id="KW-0949">S-adenosyl-L-methionine</keyword>
<dbReference type="Gene3D" id="3.90.120.10">
    <property type="entry name" value="DNA Methylase, subunit A, domain 2"/>
    <property type="match status" value="1"/>
</dbReference>
<dbReference type="EMBL" id="WDBI01000021">
    <property type="protein sequence ID" value="KAB6525412.1"/>
    <property type="molecule type" value="Genomic_DNA"/>
</dbReference>
<dbReference type="InterPro" id="IPR001525">
    <property type="entry name" value="C5_MeTfrase"/>
</dbReference>
<evidence type="ECO:0000313" key="13">
    <source>
        <dbReference type="Proteomes" id="UP000261003"/>
    </source>
</evidence>
<keyword evidence="3 7" id="KW-0808">Transferase</keyword>
<evidence type="ECO:0000313" key="12">
    <source>
        <dbReference type="Proteomes" id="UP000095333"/>
    </source>
</evidence>
<evidence type="ECO:0000313" key="10">
    <source>
        <dbReference type="EMBL" id="RGM48449.1"/>
    </source>
</evidence>
<evidence type="ECO:0000313" key="11">
    <source>
        <dbReference type="EMBL" id="RGV03301.1"/>
    </source>
</evidence>
<evidence type="ECO:0000256" key="3">
    <source>
        <dbReference type="ARBA" id="ARBA00022679"/>
    </source>
</evidence>
<dbReference type="EC" id="2.1.1.37" evidence="1"/>
<evidence type="ECO:0000256" key="6">
    <source>
        <dbReference type="ARBA" id="ARBA00047422"/>
    </source>
</evidence>
<dbReference type="SUPFAM" id="SSF53335">
    <property type="entry name" value="S-adenosyl-L-methionine-dependent methyltransferases"/>
    <property type="match status" value="1"/>
</dbReference>
<accession>A0A173Z6V7</accession>
<dbReference type="PANTHER" id="PTHR10629">
    <property type="entry name" value="CYTOSINE-SPECIFIC METHYLTRANSFERASE"/>
    <property type="match status" value="1"/>
</dbReference>
<dbReference type="InterPro" id="IPR050390">
    <property type="entry name" value="C5-Methyltransferase"/>
</dbReference>
<dbReference type="PROSITE" id="PS51679">
    <property type="entry name" value="SAM_MT_C5"/>
    <property type="match status" value="1"/>
</dbReference>
<dbReference type="EMBL" id="QSTG01000001">
    <property type="protein sequence ID" value="RGM48449.1"/>
    <property type="molecule type" value="Genomic_DNA"/>
</dbReference>
<comment type="catalytic activity">
    <reaction evidence="6">
        <text>a 2'-deoxycytidine in DNA + S-adenosyl-L-methionine = a 5-methyl-2'-deoxycytidine in DNA + S-adenosyl-L-homocysteine + H(+)</text>
        <dbReference type="Rhea" id="RHEA:13681"/>
        <dbReference type="Rhea" id="RHEA-COMP:11369"/>
        <dbReference type="Rhea" id="RHEA-COMP:11370"/>
        <dbReference type="ChEBI" id="CHEBI:15378"/>
        <dbReference type="ChEBI" id="CHEBI:57856"/>
        <dbReference type="ChEBI" id="CHEBI:59789"/>
        <dbReference type="ChEBI" id="CHEBI:85452"/>
        <dbReference type="ChEBI" id="CHEBI:85454"/>
        <dbReference type="EC" id="2.1.1.37"/>
    </reaction>
</comment>
<comment type="similarity">
    <text evidence="7">Belongs to the class I-like SAM-binding methyltransferase superfamily. C5-methyltransferase family.</text>
</comment>
<dbReference type="RefSeq" id="WP_081023358.1">
    <property type="nucleotide sequence ID" value="NZ_CYZI01000002.1"/>
</dbReference>
<dbReference type="GO" id="GO:0032259">
    <property type="term" value="P:methylation"/>
    <property type="evidence" value="ECO:0007669"/>
    <property type="project" value="UniProtKB-KW"/>
</dbReference>
<dbReference type="Pfam" id="PF00145">
    <property type="entry name" value="DNA_methylase"/>
    <property type="match status" value="2"/>
</dbReference>
<dbReference type="PANTHER" id="PTHR10629:SF52">
    <property type="entry name" value="DNA (CYTOSINE-5)-METHYLTRANSFERASE 1"/>
    <property type="match status" value="1"/>
</dbReference>
<dbReference type="Gene3D" id="3.40.50.150">
    <property type="entry name" value="Vaccinia Virus protein VP39"/>
    <property type="match status" value="1"/>
</dbReference>
<feature type="active site" evidence="7">
    <location>
        <position position="108"/>
    </location>
</feature>
<sequence>MKSQKDILKSIEGLSDIELFVIDLFCGAGGLSEGVEAARLDGNKCAKVVCCVNHDKNAILSHDANIPDALHFIEDIRTLELSPISTIVERIRQLYPDAMIMLHASLECTNFSKAKGGQPRDADSRTLAEHLFRYIDVIDPDYIQIENVEEFMSWGDMDENGKPISMDKGRLYQKWVRNVKKYGYNFEHRILNAADFGAYTTRKRFFGIFAKKNLPIVFPEPTHCKGGRQDMFSRLEKWKPVKDVLDFSDEGTTIFREKPLAEKTLERIYAGLIKFVAGGKDAFLSRYNTVRPQDTCKSVDEPCGVLTTENRFAKVQVSFLSKQFSGHPESKNVSVEEPAGAITCKDHHVFVSAYYGNGHNHSVDLPAPTVTTKDRMALIESRFMCSYNFKDTGKDINQPCPTLLTKDRLSLVSPFFMNQYSGGGQVSDINSPCPAVTTTPKQNLVTYQPWIMNTAFSNVGSSIEEPSQTITANRKWHYLMNPQFNSAGGSVDSPCFTLIARMDKMPPYLVATESGQVAIEIYNNDSPMTVKIKEFMALYGIVDIKMRMLRIPELKKIMGFPEDYVLIGTQADQKKFIGNAVEVTQARKNTEALCKVLRKLRLKKSKEIA</sequence>
<keyword evidence="2 7" id="KW-0489">Methyltransferase</keyword>
<dbReference type="Proteomes" id="UP000469427">
    <property type="component" value="Unassembled WGS sequence"/>
</dbReference>
<dbReference type="PRINTS" id="PR00105">
    <property type="entry name" value="C5METTRFRASE"/>
</dbReference>
<dbReference type="GO" id="GO:0009307">
    <property type="term" value="P:DNA restriction-modification system"/>
    <property type="evidence" value="ECO:0007669"/>
    <property type="project" value="UniProtKB-KW"/>
</dbReference>
<name>A0A173Z6V7_PHOVU</name>
<keyword evidence="5" id="KW-0680">Restriction system</keyword>
<evidence type="ECO:0000256" key="5">
    <source>
        <dbReference type="ARBA" id="ARBA00022747"/>
    </source>
</evidence>
<dbReference type="EMBL" id="QRYT01000085">
    <property type="protein sequence ID" value="RGV03301.1"/>
    <property type="molecule type" value="Genomic_DNA"/>
</dbReference>
<dbReference type="Proteomes" id="UP000285379">
    <property type="component" value="Unassembled WGS sequence"/>
</dbReference>
<dbReference type="GO" id="GO:0003886">
    <property type="term" value="F:DNA (cytosine-5-)-methyltransferase activity"/>
    <property type="evidence" value="ECO:0007669"/>
    <property type="project" value="UniProtKB-EC"/>
</dbReference>
<dbReference type="GO" id="GO:0044027">
    <property type="term" value="P:negative regulation of gene expression via chromosomal CpG island methylation"/>
    <property type="evidence" value="ECO:0007669"/>
    <property type="project" value="TreeGrafter"/>
</dbReference>
<evidence type="ECO:0000256" key="2">
    <source>
        <dbReference type="ARBA" id="ARBA00022603"/>
    </source>
</evidence>
<evidence type="ECO:0000256" key="1">
    <source>
        <dbReference type="ARBA" id="ARBA00011975"/>
    </source>
</evidence>